<feature type="transmembrane region" description="Helical" evidence="7">
    <location>
        <begin position="306"/>
        <end position="330"/>
    </location>
</feature>
<dbReference type="AlphaFoldDB" id="A0A1E3R8N8"/>
<dbReference type="SUPFAM" id="SSF103473">
    <property type="entry name" value="MFS general substrate transporter"/>
    <property type="match status" value="1"/>
</dbReference>
<name>A0A1E3R8N8_MYCFV</name>
<dbReference type="GO" id="GO:0005886">
    <property type="term" value="C:plasma membrane"/>
    <property type="evidence" value="ECO:0007669"/>
    <property type="project" value="UniProtKB-SubCell"/>
</dbReference>
<evidence type="ECO:0000313" key="10">
    <source>
        <dbReference type="Proteomes" id="UP000094053"/>
    </source>
</evidence>
<feature type="transmembrane region" description="Helical" evidence="7">
    <location>
        <begin position="141"/>
        <end position="159"/>
    </location>
</feature>
<keyword evidence="5" id="KW-0534">Nitrate assimilation</keyword>
<feature type="transmembrane region" description="Helical" evidence="7">
    <location>
        <begin position="253"/>
        <end position="270"/>
    </location>
</feature>
<feature type="transmembrane region" description="Helical" evidence="7">
    <location>
        <begin position="54"/>
        <end position="74"/>
    </location>
</feature>
<dbReference type="GO" id="GO:0042128">
    <property type="term" value="P:nitrate assimilation"/>
    <property type="evidence" value="ECO:0007669"/>
    <property type="project" value="UniProtKB-KW"/>
</dbReference>
<reference evidence="10" key="1">
    <citation type="submission" date="2016-09" db="EMBL/GenBank/DDBJ databases">
        <authorList>
            <person name="Greninger A.L."/>
            <person name="Jerome K.R."/>
            <person name="Mcnair B."/>
            <person name="Wallis C."/>
            <person name="Fang F."/>
        </authorList>
    </citation>
    <scope>NUCLEOTIDE SEQUENCE [LARGE SCALE GENOMIC DNA]</scope>
    <source>
        <strain evidence="10">M6</strain>
    </source>
</reference>
<dbReference type="GO" id="GO:0015112">
    <property type="term" value="F:nitrate transmembrane transporter activity"/>
    <property type="evidence" value="ECO:0007669"/>
    <property type="project" value="InterPro"/>
</dbReference>
<comment type="caution">
    <text evidence="9">The sequence shown here is derived from an EMBL/GenBank/DDBJ whole genome shotgun (WGS) entry which is preliminary data.</text>
</comment>
<gene>
    <name evidence="9" type="ORF">BHQ18_27585</name>
</gene>
<comment type="similarity">
    <text evidence="2">Belongs to the major facilitator superfamily. Nitrate/nitrite porter (TC 2.A.1.8) family.</text>
</comment>
<dbReference type="EMBL" id="MIHA01000034">
    <property type="protein sequence ID" value="ODQ86111.1"/>
    <property type="molecule type" value="Genomic_DNA"/>
</dbReference>
<dbReference type="InterPro" id="IPR044772">
    <property type="entry name" value="NO3_transporter"/>
</dbReference>
<evidence type="ECO:0000256" key="5">
    <source>
        <dbReference type="ARBA" id="ARBA00023063"/>
    </source>
</evidence>
<feature type="transmembrane region" description="Helical" evidence="7">
    <location>
        <begin position="15"/>
        <end position="34"/>
    </location>
</feature>
<dbReference type="Pfam" id="PF07690">
    <property type="entry name" value="MFS_1"/>
    <property type="match status" value="1"/>
</dbReference>
<dbReference type="OrthoDB" id="9771451at2"/>
<dbReference type="InterPro" id="IPR011701">
    <property type="entry name" value="MFS"/>
</dbReference>
<dbReference type="InterPro" id="IPR036259">
    <property type="entry name" value="MFS_trans_sf"/>
</dbReference>
<dbReference type="PROSITE" id="PS50850">
    <property type="entry name" value="MFS"/>
    <property type="match status" value="1"/>
</dbReference>
<feature type="transmembrane region" description="Helical" evidence="7">
    <location>
        <begin position="342"/>
        <end position="360"/>
    </location>
</feature>
<keyword evidence="3 7" id="KW-0812">Transmembrane</keyword>
<accession>A0A1E3R8N8</accession>
<evidence type="ECO:0000256" key="7">
    <source>
        <dbReference type="SAM" id="Phobius"/>
    </source>
</evidence>
<evidence type="ECO:0000256" key="4">
    <source>
        <dbReference type="ARBA" id="ARBA00022989"/>
    </source>
</evidence>
<dbReference type="Proteomes" id="UP000094053">
    <property type="component" value="Unassembled WGS sequence"/>
</dbReference>
<evidence type="ECO:0000256" key="3">
    <source>
        <dbReference type="ARBA" id="ARBA00022692"/>
    </source>
</evidence>
<evidence type="ECO:0000259" key="8">
    <source>
        <dbReference type="PROSITE" id="PS50850"/>
    </source>
</evidence>
<evidence type="ECO:0000256" key="2">
    <source>
        <dbReference type="ARBA" id="ARBA00008432"/>
    </source>
</evidence>
<protein>
    <submittedName>
        <fullName evidence="9">MFS transporter</fullName>
    </submittedName>
</protein>
<dbReference type="RefSeq" id="WP_069416834.1">
    <property type="nucleotide sequence ID" value="NZ_JACKUL010000030.1"/>
</dbReference>
<feature type="transmembrane region" description="Helical" evidence="7">
    <location>
        <begin position="108"/>
        <end position="129"/>
    </location>
</feature>
<feature type="transmembrane region" description="Helical" evidence="7">
    <location>
        <begin position="210"/>
        <end position="233"/>
    </location>
</feature>
<dbReference type="STRING" id="1776.BHQ18_27585"/>
<dbReference type="CDD" id="cd17341">
    <property type="entry name" value="MFS_NRT2_like"/>
    <property type="match status" value="1"/>
</dbReference>
<keyword evidence="6 7" id="KW-0472">Membrane</keyword>
<evidence type="ECO:0000256" key="1">
    <source>
        <dbReference type="ARBA" id="ARBA00004651"/>
    </source>
</evidence>
<keyword evidence="4 7" id="KW-1133">Transmembrane helix</keyword>
<dbReference type="InterPro" id="IPR020846">
    <property type="entry name" value="MFS_dom"/>
</dbReference>
<evidence type="ECO:0000313" key="9">
    <source>
        <dbReference type="EMBL" id="ODQ86111.1"/>
    </source>
</evidence>
<dbReference type="PANTHER" id="PTHR23515">
    <property type="entry name" value="HIGH-AFFINITY NITRATE TRANSPORTER 2.3"/>
    <property type="match status" value="1"/>
</dbReference>
<sequence>MSTATAPDTDAKRGINLALATWVSAINFWAWNMIGPLSTTYASDLRLSSTDASILVATPILVGAVGRVVVGALTDRYGGRVMFIAISLASIVPVLAVGAAGAAGSYPLLVAFGFFLGIAGTIFAVGIPFANNWYEPARRGFATGVFGMGMVGTALSAFFTPRLVASFGLFTTHVLVAVALAATAVLCVVAMRNAPAFTPNTDPVLPKLKAAAKLGVTWEMSLLYAIVFGGFVAFSNYLPTYIKMIYDFSAVDAGARTAGFALAAVLARPVGGALSDRIPPKYVVLTSFAGTAVMAFIAVFQPPPDVWSAATFITLAVFLGIGTGGVFAWVARRAPVASVGSVTGIVSAAGGLGGYFPPLVMGATYNSAENNYTVGLLLLVATALIALAYTALRLHAHEPKQEEAPP</sequence>
<feature type="transmembrane region" description="Helical" evidence="7">
    <location>
        <begin position="165"/>
        <end position="189"/>
    </location>
</feature>
<comment type="subcellular location">
    <subcellularLocation>
        <location evidence="1">Cell membrane</location>
        <topology evidence="1">Multi-pass membrane protein</topology>
    </subcellularLocation>
</comment>
<evidence type="ECO:0000256" key="6">
    <source>
        <dbReference type="ARBA" id="ARBA00023136"/>
    </source>
</evidence>
<feature type="domain" description="Major facilitator superfamily (MFS) profile" evidence="8">
    <location>
        <begin position="13"/>
        <end position="400"/>
    </location>
</feature>
<proteinExistence type="inferred from homology"/>
<feature type="transmembrane region" description="Helical" evidence="7">
    <location>
        <begin position="81"/>
        <end position="102"/>
    </location>
</feature>
<organism evidence="9 10">
    <name type="scientific">Mycolicibacterium flavescens</name>
    <name type="common">Mycobacterium flavescens</name>
    <dbReference type="NCBI Taxonomy" id="1776"/>
    <lineage>
        <taxon>Bacteria</taxon>
        <taxon>Bacillati</taxon>
        <taxon>Actinomycetota</taxon>
        <taxon>Actinomycetes</taxon>
        <taxon>Mycobacteriales</taxon>
        <taxon>Mycobacteriaceae</taxon>
        <taxon>Mycolicibacterium</taxon>
    </lineage>
</organism>
<feature type="transmembrane region" description="Helical" evidence="7">
    <location>
        <begin position="282"/>
        <end position="300"/>
    </location>
</feature>
<keyword evidence="10" id="KW-1185">Reference proteome</keyword>
<feature type="transmembrane region" description="Helical" evidence="7">
    <location>
        <begin position="372"/>
        <end position="392"/>
    </location>
</feature>
<dbReference type="Gene3D" id="1.20.1250.20">
    <property type="entry name" value="MFS general substrate transporter like domains"/>
    <property type="match status" value="2"/>
</dbReference>